<evidence type="ECO:0000313" key="3">
    <source>
        <dbReference type="Proteomes" id="UP000221165"/>
    </source>
</evidence>
<dbReference type="Proteomes" id="UP000221165">
    <property type="component" value="Unassembled WGS sequence"/>
</dbReference>
<dbReference type="VEuPathDB" id="ToxoDB:CSUI_003611"/>
<protein>
    <submittedName>
        <fullName evidence="2">General transcription factor iih polypeptide 2 gtf2h2</fullName>
    </submittedName>
</protein>
<dbReference type="OrthoDB" id="284275at2759"/>
<reference evidence="2 3" key="1">
    <citation type="journal article" date="2017" name="Int. J. Parasitol.">
        <title>The genome of the protozoan parasite Cystoisospora suis and a reverse vaccinology approach to identify vaccine candidates.</title>
        <authorList>
            <person name="Palmieri N."/>
            <person name="Shrestha A."/>
            <person name="Ruttkowski B."/>
            <person name="Beck T."/>
            <person name="Vogl C."/>
            <person name="Tomley F."/>
            <person name="Blake D.P."/>
            <person name="Joachim A."/>
        </authorList>
    </citation>
    <scope>NUCLEOTIDE SEQUENCE [LARGE SCALE GENOMIC DNA]</scope>
    <source>
        <strain evidence="2 3">Wien I</strain>
    </source>
</reference>
<keyword evidence="3" id="KW-1185">Reference proteome</keyword>
<gene>
    <name evidence="2" type="ORF">CSUI_003611</name>
</gene>
<dbReference type="RefSeq" id="XP_067924215.1">
    <property type="nucleotide sequence ID" value="XM_068063807.1"/>
</dbReference>
<feature type="compositionally biased region" description="Low complexity" evidence="1">
    <location>
        <begin position="68"/>
        <end position="81"/>
    </location>
</feature>
<sequence>MEDRTGSGGRDAAFYPSVEEILQSIEDGRGDTDVQAEEDIYGQYAWECEVERSWDQLVESAEGGFLLLQSGQGGTSSSSTSAEETALRGSPHFAKDKISSLSQGPPYSRQPHHSRQAHDESRVKKGIIRSLVLMIDMSEAM</sequence>
<evidence type="ECO:0000256" key="1">
    <source>
        <dbReference type="SAM" id="MobiDB-lite"/>
    </source>
</evidence>
<dbReference type="AlphaFoldDB" id="A0A2C6L3N0"/>
<comment type="caution">
    <text evidence="2">The sequence shown here is derived from an EMBL/GenBank/DDBJ whole genome shotgun (WGS) entry which is preliminary data.</text>
</comment>
<dbReference type="GeneID" id="94427018"/>
<organism evidence="2 3">
    <name type="scientific">Cystoisospora suis</name>
    <dbReference type="NCBI Taxonomy" id="483139"/>
    <lineage>
        <taxon>Eukaryota</taxon>
        <taxon>Sar</taxon>
        <taxon>Alveolata</taxon>
        <taxon>Apicomplexa</taxon>
        <taxon>Conoidasida</taxon>
        <taxon>Coccidia</taxon>
        <taxon>Eucoccidiorida</taxon>
        <taxon>Eimeriorina</taxon>
        <taxon>Sarcocystidae</taxon>
        <taxon>Cystoisospora</taxon>
    </lineage>
</organism>
<name>A0A2C6L3N0_9APIC</name>
<feature type="non-terminal residue" evidence="2">
    <location>
        <position position="141"/>
    </location>
</feature>
<dbReference type="EMBL" id="MIGC01001636">
    <property type="protein sequence ID" value="PHJ22538.1"/>
    <property type="molecule type" value="Genomic_DNA"/>
</dbReference>
<evidence type="ECO:0000313" key="2">
    <source>
        <dbReference type="EMBL" id="PHJ22538.1"/>
    </source>
</evidence>
<feature type="region of interest" description="Disordered" evidence="1">
    <location>
        <begin position="68"/>
        <end position="122"/>
    </location>
</feature>
<proteinExistence type="predicted"/>
<accession>A0A2C6L3N0</accession>